<accession>A0A6G1I7Q2</accession>
<gene>
    <name evidence="1" type="ORF">EJ06DRAFT_303001</name>
</gene>
<organism evidence="1 2">
    <name type="scientific">Trichodelitschia bisporula</name>
    <dbReference type="NCBI Taxonomy" id="703511"/>
    <lineage>
        <taxon>Eukaryota</taxon>
        <taxon>Fungi</taxon>
        <taxon>Dikarya</taxon>
        <taxon>Ascomycota</taxon>
        <taxon>Pezizomycotina</taxon>
        <taxon>Dothideomycetes</taxon>
        <taxon>Dothideomycetes incertae sedis</taxon>
        <taxon>Phaeotrichales</taxon>
        <taxon>Phaeotrichaceae</taxon>
        <taxon>Trichodelitschia</taxon>
    </lineage>
</organism>
<reference evidence="1" key="1">
    <citation type="journal article" date="2020" name="Stud. Mycol.">
        <title>101 Dothideomycetes genomes: a test case for predicting lifestyles and emergence of pathogens.</title>
        <authorList>
            <person name="Haridas S."/>
            <person name="Albert R."/>
            <person name="Binder M."/>
            <person name="Bloem J."/>
            <person name="Labutti K."/>
            <person name="Salamov A."/>
            <person name="Andreopoulos B."/>
            <person name="Baker S."/>
            <person name="Barry K."/>
            <person name="Bills G."/>
            <person name="Bluhm B."/>
            <person name="Cannon C."/>
            <person name="Castanera R."/>
            <person name="Culley D."/>
            <person name="Daum C."/>
            <person name="Ezra D."/>
            <person name="Gonzalez J."/>
            <person name="Henrissat B."/>
            <person name="Kuo A."/>
            <person name="Liang C."/>
            <person name="Lipzen A."/>
            <person name="Lutzoni F."/>
            <person name="Magnuson J."/>
            <person name="Mondo S."/>
            <person name="Nolan M."/>
            <person name="Ohm R."/>
            <person name="Pangilinan J."/>
            <person name="Park H.-J."/>
            <person name="Ramirez L."/>
            <person name="Alfaro M."/>
            <person name="Sun H."/>
            <person name="Tritt A."/>
            <person name="Yoshinaga Y."/>
            <person name="Zwiers L.-H."/>
            <person name="Turgeon B."/>
            <person name="Goodwin S."/>
            <person name="Spatafora J."/>
            <person name="Crous P."/>
            <person name="Grigoriev I."/>
        </authorList>
    </citation>
    <scope>NUCLEOTIDE SEQUENCE</scope>
    <source>
        <strain evidence="1">CBS 262.69</strain>
    </source>
</reference>
<name>A0A6G1I7Q2_9PEZI</name>
<dbReference type="AlphaFoldDB" id="A0A6G1I7Q2"/>
<keyword evidence="2" id="KW-1185">Reference proteome</keyword>
<proteinExistence type="predicted"/>
<evidence type="ECO:0000313" key="1">
    <source>
        <dbReference type="EMBL" id="KAF2404015.1"/>
    </source>
</evidence>
<protein>
    <submittedName>
        <fullName evidence="1">Uncharacterized protein</fullName>
    </submittedName>
</protein>
<dbReference type="EMBL" id="ML996689">
    <property type="protein sequence ID" value="KAF2404015.1"/>
    <property type="molecule type" value="Genomic_DNA"/>
</dbReference>
<dbReference type="Proteomes" id="UP000799640">
    <property type="component" value="Unassembled WGS sequence"/>
</dbReference>
<sequence>MRCISRGSSPRLRFSGVRCCSIRAKSPVWCQTPKRHPRGMFDRRSAICAGRCPCARDIIVDVSRPGCRSMKRRQQLRDSHCLGALPGMRPALWILLPHREIPYPVTRRAMHGRKRPCIITPLNSSLGTWPSKNCFPARARPGDLRCQVSATAAASGESPGHATCPGAMCGRAA</sequence>
<evidence type="ECO:0000313" key="2">
    <source>
        <dbReference type="Proteomes" id="UP000799640"/>
    </source>
</evidence>